<dbReference type="Gene3D" id="1.20.1050.10">
    <property type="match status" value="1"/>
</dbReference>
<dbReference type="GO" id="GO:0005737">
    <property type="term" value="C:cytoplasm"/>
    <property type="evidence" value="ECO:0007669"/>
    <property type="project" value="TreeGrafter"/>
</dbReference>
<dbReference type="EC" id="2.5.1.18" evidence="2"/>
<evidence type="ECO:0000259" key="1">
    <source>
        <dbReference type="PROSITE" id="PS50404"/>
    </source>
</evidence>
<evidence type="ECO:0000313" key="2">
    <source>
        <dbReference type="EMBL" id="MCP1674024.1"/>
    </source>
</evidence>
<dbReference type="SUPFAM" id="SSF47616">
    <property type="entry name" value="GST C-terminal domain-like"/>
    <property type="match status" value="1"/>
</dbReference>
<feature type="domain" description="GST N-terminal" evidence="1">
    <location>
        <begin position="1"/>
        <end position="80"/>
    </location>
</feature>
<dbReference type="PROSITE" id="PS50404">
    <property type="entry name" value="GST_NTER"/>
    <property type="match status" value="1"/>
</dbReference>
<dbReference type="PANTHER" id="PTHR43968">
    <property type="match status" value="1"/>
</dbReference>
<accession>A0AAE3G2V8</accession>
<dbReference type="InterPro" id="IPR050983">
    <property type="entry name" value="GST_Omega/HSP26"/>
</dbReference>
<keyword evidence="3" id="KW-1185">Reference proteome</keyword>
<dbReference type="AlphaFoldDB" id="A0AAE3G2V8"/>
<keyword evidence="2" id="KW-0808">Transferase</keyword>
<sequence length="199" mass="22109">MNLYFSPTSPYARVVRLTLMEKHLTAQITEKQVSPWDDDPELGAHNPIMRVPTLVTDEGAQLTETLLIANYLEHRFPQPALIPEDRYAETLAQAGLGIGLIDSTVQLVIARKFCMAANIPKDFEKRRMNGIQRGIETLEKQRPQAAGEVADLACITVGTALAYLSFRIPELDWTTAHPGLAGWLADLNMRPSFRITAPA</sequence>
<dbReference type="Gene3D" id="3.40.30.10">
    <property type="entry name" value="Glutaredoxin"/>
    <property type="match status" value="1"/>
</dbReference>
<dbReference type="InterPro" id="IPR004045">
    <property type="entry name" value="Glutathione_S-Trfase_N"/>
</dbReference>
<organism evidence="2 3">
    <name type="scientific">Natronocella acetinitrilica</name>
    <dbReference type="NCBI Taxonomy" id="414046"/>
    <lineage>
        <taxon>Bacteria</taxon>
        <taxon>Pseudomonadati</taxon>
        <taxon>Pseudomonadota</taxon>
        <taxon>Gammaproteobacteria</taxon>
        <taxon>Chromatiales</taxon>
        <taxon>Ectothiorhodospiraceae</taxon>
        <taxon>Natronocella</taxon>
    </lineage>
</organism>
<dbReference type="RefSeq" id="WP_253475475.1">
    <property type="nucleotide sequence ID" value="NZ_JALJXV010000002.1"/>
</dbReference>
<dbReference type="InterPro" id="IPR036249">
    <property type="entry name" value="Thioredoxin-like_sf"/>
</dbReference>
<dbReference type="Pfam" id="PF13417">
    <property type="entry name" value="GST_N_3"/>
    <property type="match status" value="1"/>
</dbReference>
<dbReference type="Proteomes" id="UP001205843">
    <property type="component" value="Unassembled WGS sequence"/>
</dbReference>
<gene>
    <name evidence="2" type="ORF">J2T57_001123</name>
</gene>
<comment type="caution">
    <text evidence="2">The sequence shown here is derived from an EMBL/GenBank/DDBJ whole genome shotgun (WGS) entry which is preliminary data.</text>
</comment>
<dbReference type="GO" id="GO:0004364">
    <property type="term" value="F:glutathione transferase activity"/>
    <property type="evidence" value="ECO:0007669"/>
    <property type="project" value="UniProtKB-EC"/>
</dbReference>
<protein>
    <submittedName>
        <fullName evidence="2">Glutathione S-transferase</fullName>
        <ecNumber evidence="2">2.5.1.18</ecNumber>
    </submittedName>
</protein>
<dbReference type="PANTHER" id="PTHR43968:SF6">
    <property type="entry name" value="GLUTATHIONE S-TRANSFERASE OMEGA"/>
    <property type="match status" value="1"/>
</dbReference>
<dbReference type="SUPFAM" id="SSF52833">
    <property type="entry name" value="Thioredoxin-like"/>
    <property type="match status" value="1"/>
</dbReference>
<dbReference type="InterPro" id="IPR036282">
    <property type="entry name" value="Glutathione-S-Trfase_C_sf"/>
</dbReference>
<dbReference type="EMBL" id="JALJXV010000002">
    <property type="protein sequence ID" value="MCP1674024.1"/>
    <property type="molecule type" value="Genomic_DNA"/>
</dbReference>
<proteinExistence type="predicted"/>
<reference evidence="2" key="1">
    <citation type="submission" date="2022-03" db="EMBL/GenBank/DDBJ databases">
        <title>Genomic Encyclopedia of Type Strains, Phase III (KMG-III): the genomes of soil and plant-associated and newly described type strains.</title>
        <authorList>
            <person name="Whitman W."/>
        </authorList>
    </citation>
    <scope>NUCLEOTIDE SEQUENCE</scope>
    <source>
        <strain evidence="2">ANL 6-2</strain>
    </source>
</reference>
<name>A0AAE3G2V8_9GAMM</name>
<evidence type="ECO:0000313" key="3">
    <source>
        <dbReference type="Proteomes" id="UP001205843"/>
    </source>
</evidence>